<name>A0A7Y9EQL0_9ACTN</name>
<reference evidence="2 3" key="1">
    <citation type="submission" date="2020-07" db="EMBL/GenBank/DDBJ databases">
        <title>Sequencing the genomes of 1000 actinobacteria strains.</title>
        <authorList>
            <person name="Klenk H.-P."/>
        </authorList>
    </citation>
    <scope>NUCLEOTIDE SEQUENCE [LARGE SCALE GENOMIC DNA]</scope>
    <source>
        <strain evidence="2 3">DSM 40398</strain>
    </source>
</reference>
<dbReference type="AlphaFoldDB" id="A0A7Y9EQL0"/>
<evidence type="ECO:0000256" key="1">
    <source>
        <dbReference type="SAM" id="MobiDB-lite"/>
    </source>
</evidence>
<sequence>MTAHLNDSDRQALRLAQDLREEMRAALPQAPTPPSVSPFVDQTGMPSVLLRMDAETARALMAVLAERRGAAAEQRRADGSHVPPPVPPPVAQAVPAAQGPVVAGLPYGEPAYGQQPLYTENPYTETTYVDSPYAEAPYIPPQPSPAVFTGGTGPTPLVPSVYPTH</sequence>
<dbReference type="RefSeq" id="WP_179848376.1">
    <property type="nucleotide sequence ID" value="NZ_JACCBA010000001.1"/>
</dbReference>
<keyword evidence="3" id="KW-1185">Reference proteome</keyword>
<protein>
    <submittedName>
        <fullName evidence="2">Uncharacterized protein</fullName>
    </submittedName>
</protein>
<evidence type="ECO:0000313" key="2">
    <source>
        <dbReference type="EMBL" id="NYD52127.1"/>
    </source>
</evidence>
<dbReference type="EMBL" id="JACCBA010000001">
    <property type="protein sequence ID" value="NYD52127.1"/>
    <property type="molecule type" value="Genomic_DNA"/>
</dbReference>
<dbReference type="Proteomes" id="UP000529783">
    <property type="component" value="Unassembled WGS sequence"/>
</dbReference>
<accession>A0A7Y9EQL0</accession>
<proteinExistence type="predicted"/>
<feature type="compositionally biased region" description="Basic and acidic residues" evidence="1">
    <location>
        <begin position="68"/>
        <end position="79"/>
    </location>
</feature>
<comment type="caution">
    <text evidence="2">The sequence shown here is derived from an EMBL/GenBank/DDBJ whole genome shotgun (WGS) entry which is preliminary data.</text>
</comment>
<feature type="region of interest" description="Disordered" evidence="1">
    <location>
        <begin position="144"/>
        <end position="165"/>
    </location>
</feature>
<feature type="region of interest" description="Disordered" evidence="1">
    <location>
        <begin position="68"/>
        <end position="93"/>
    </location>
</feature>
<organism evidence="2 3">
    <name type="scientific">Actinomadura luteofluorescens</name>
    <dbReference type="NCBI Taxonomy" id="46163"/>
    <lineage>
        <taxon>Bacteria</taxon>
        <taxon>Bacillati</taxon>
        <taxon>Actinomycetota</taxon>
        <taxon>Actinomycetes</taxon>
        <taxon>Streptosporangiales</taxon>
        <taxon>Thermomonosporaceae</taxon>
        <taxon>Actinomadura</taxon>
    </lineage>
</organism>
<gene>
    <name evidence="2" type="ORF">BJY14_008110</name>
</gene>
<evidence type="ECO:0000313" key="3">
    <source>
        <dbReference type="Proteomes" id="UP000529783"/>
    </source>
</evidence>